<evidence type="ECO:0000256" key="1">
    <source>
        <dbReference type="PROSITE-ProRule" id="PRU00371"/>
    </source>
</evidence>
<accession>A0A2A4JSI4</accession>
<dbReference type="PROSITE" id="PS51031">
    <property type="entry name" value="BESS"/>
    <property type="match status" value="1"/>
</dbReference>
<dbReference type="EMBL" id="NWSH01000653">
    <property type="protein sequence ID" value="PCG75005.1"/>
    <property type="molecule type" value="Genomic_DNA"/>
</dbReference>
<comment type="subcellular location">
    <subcellularLocation>
        <location evidence="1">Nucleus</location>
    </subcellularLocation>
</comment>
<dbReference type="GO" id="GO:0005667">
    <property type="term" value="C:transcription regulator complex"/>
    <property type="evidence" value="ECO:0007669"/>
    <property type="project" value="TreeGrafter"/>
</dbReference>
<feature type="domain" description="BESS" evidence="3">
    <location>
        <begin position="198"/>
        <end position="237"/>
    </location>
</feature>
<evidence type="ECO:0000259" key="3">
    <source>
        <dbReference type="PROSITE" id="PS51031"/>
    </source>
</evidence>
<protein>
    <recommendedName>
        <fullName evidence="5">MADF domain-containing protein</fullName>
    </recommendedName>
</protein>
<evidence type="ECO:0000259" key="2">
    <source>
        <dbReference type="PROSITE" id="PS51029"/>
    </source>
</evidence>
<dbReference type="GO" id="GO:0006357">
    <property type="term" value="P:regulation of transcription by RNA polymerase II"/>
    <property type="evidence" value="ECO:0007669"/>
    <property type="project" value="TreeGrafter"/>
</dbReference>
<evidence type="ECO:0008006" key="5">
    <source>
        <dbReference type="Google" id="ProtNLM"/>
    </source>
</evidence>
<dbReference type="GO" id="GO:0003677">
    <property type="term" value="F:DNA binding"/>
    <property type="evidence" value="ECO:0007669"/>
    <property type="project" value="InterPro"/>
</dbReference>
<organism evidence="4">
    <name type="scientific">Heliothis virescens</name>
    <name type="common">Tobacco budworm moth</name>
    <dbReference type="NCBI Taxonomy" id="7102"/>
    <lineage>
        <taxon>Eukaryota</taxon>
        <taxon>Metazoa</taxon>
        <taxon>Ecdysozoa</taxon>
        <taxon>Arthropoda</taxon>
        <taxon>Hexapoda</taxon>
        <taxon>Insecta</taxon>
        <taxon>Pterygota</taxon>
        <taxon>Neoptera</taxon>
        <taxon>Endopterygota</taxon>
        <taxon>Lepidoptera</taxon>
        <taxon>Glossata</taxon>
        <taxon>Ditrysia</taxon>
        <taxon>Noctuoidea</taxon>
        <taxon>Noctuidae</taxon>
        <taxon>Heliothinae</taxon>
        <taxon>Heliothis</taxon>
    </lineage>
</organism>
<dbReference type="PANTHER" id="PTHR12243">
    <property type="entry name" value="MADF DOMAIN TRANSCRIPTION FACTOR"/>
    <property type="match status" value="1"/>
</dbReference>
<reference evidence="4" key="1">
    <citation type="submission" date="2017-09" db="EMBL/GenBank/DDBJ databases">
        <title>Contemporary evolution of a Lepidopteran species, Heliothis virescens, in response to modern agricultural practices.</title>
        <authorList>
            <person name="Fritz M.L."/>
            <person name="Deyonke A.M."/>
            <person name="Papanicolaou A."/>
            <person name="Micinski S."/>
            <person name="Westbrook J."/>
            <person name="Gould F."/>
        </authorList>
    </citation>
    <scope>NUCLEOTIDE SEQUENCE [LARGE SCALE GENOMIC DNA]</scope>
    <source>
        <strain evidence="4">HvINT-</strain>
        <tissue evidence="4">Whole body</tissue>
    </source>
</reference>
<dbReference type="PANTHER" id="PTHR12243:SF60">
    <property type="entry name" value="SI:CH211-15D5.12-RELATED"/>
    <property type="match status" value="1"/>
</dbReference>
<dbReference type="InterPro" id="IPR006578">
    <property type="entry name" value="MADF-dom"/>
</dbReference>
<sequence length="242" mass="28312">MDARNDIFPKVTDRRDIVDFVKEVEKYPCLYNKTLPEYANKVHNRRAWSAIAKRSNTSIPDCRDKWRKIRISYMRSLKQQVSDKPPMRPYYLTEVLHFLTPFLSVRPKTQNGAKDIDPKDDMMEFEINAVEKQEISDTNSNSSVCSDPETEDQQVREITRVTINDNTIPNIMNGRIENNRINQNSGRNSYSDDNNMECTPRKMFLLSMLPDIESMSESEMRVFRREVISIVDKIISNRGIGY</sequence>
<dbReference type="AlphaFoldDB" id="A0A2A4JSI4"/>
<gene>
    <name evidence="4" type="ORF">B5V51_12421</name>
</gene>
<feature type="domain" description="MADF" evidence="2">
    <location>
        <begin position="19"/>
        <end position="104"/>
    </location>
</feature>
<dbReference type="Pfam" id="PF10545">
    <property type="entry name" value="MADF_DNA_bdg"/>
    <property type="match status" value="1"/>
</dbReference>
<dbReference type="PROSITE" id="PS51029">
    <property type="entry name" value="MADF"/>
    <property type="match status" value="1"/>
</dbReference>
<comment type="caution">
    <text evidence="4">The sequence shown here is derived from an EMBL/GenBank/DDBJ whole genome shotgun (WGS) entry which is preliminary data.</text>
</comment>
<proteinExistence type="predicted"/>
<evidence type="ECO:0000313" key="4">
    <source>
        <dbReference type="EMBL" id="PCG75005.1"/>
    </source>
</evidence>
<dbReference type="SMART" id="SM00595">
    <property type="entry name" value="MADF"/>
    <property type="match status" value="1"/>
</dbReference>
<keyword evidence="1" id="KW-0539">Nucleus</keyword>
<name>A0A2A4JSI4_HELVI</name>
<dbReference type="Pfam" id="PF02944">
    <property type="entry name" value="BESS"/>
    <property type="match status" value="1"/>
</dbReference>
<dbReference type="InterPro" id="IPR004210">
    <property type="entry name" value="BESS_motif"/>
</dbReference>
<dbReference type="GO" id="GO:0005634">
    <property type="term" value="C:nucleus"/>
    <property type="evidence" value="ECO:0007669"/>
    <property type="project" value="UniProtKB-SubCell"/>
</dbReference>
<dbReference type="InterPro" id="IPR039353">
    <property type="entry name" value="TF_Adf1"/>
</dbReference>